<keyword evidence="10" id="KW-1185">Reference proteome</keyword>
<evidence type="ECO:0000256" key="4">
    <source>
        <dbReference type="ARBA" id="ARBA00023239"/>
    </source>
</evidence>
<feature type="domain" description="HpcH/HpaI aldolase/citrate lyase" evidence="8">
    <location>
        <begin position="18"/>
        <end position="243"/>
    </location>
</feature>
<dbReference type="RefSeq" id="WP_108435927.1">
    <property type="nucleotide sequence ID" value="NZ_CP028918.1"/>
</dbReference>
<dbReference type="PANTHER" id="PTHR30502:SF0">
    <property type="entry name" value="PHOSPHOENOLPYRUVATE CARBOXYLASE FAMILY PROTEIN"/>
    <property type="match status" value="1"/>
</dbReference>
<evidence type="ECO:0000256" key="6">
    <source>
        <dbReference type="ARBA" id="ARBA00045074"/>
    </source>
</evidence>
<proteinExistence type="inferred from homology"/>
<organism evidence="9 10">
    <name type="scientific">Paragemmobacter aquarius</name>
    <dbReference type="NCBI Taxonomy" id="2169400"/>
    <lineage>
        <taxon>Bacteria</taxon>
        <taxon>Pseudomonadati</taxon>
        <taxon>Pseudomonadota</taxon>
        <taxon>Alphaproteobacteria</taxon>
        <taxon>Rhodobacterales</taxon>
        <taxon>Paracoccaceae</taxon>
        <taxon>Paragemmobacter</taxon>
    </lineage>
</organism>
<accession>A0A2S0UMU8</accession>
<dbReference type="SUPFAM" id="SSF51621">
    <property type="entry name" value="Phosphoenolpyruvate/pyruvate domain"/>
    <property type="match status" value="1"/>
</dbReference>
<dbReference type="FunFam" id="3.20.20.60:FF:000004">
    <property type="entry name" value="5-keto-4-deoxy-D-glucarate aldolase"/>
    <property type="match status" value="1"/>
</dbReference>
<dbReference type="InterPro" id="IPR005000">
    <property type="entry name" value="Aldolase/citrate-lyase_domain"/>
</dbReference>
<gene>
    <name evidence="9" type="ORF">HYN69_11885</name>
</gene>
<dbReference type="GO" id="GO:0016832">
    <property type="term" value="F:aldehyde-lyase activity"/>
    <property type="evidence" value="ECO:0007669"/>
    <property type="project" value="UniProtKB-ARBA"/>
</dbReference>
<keyword evidence="4" id="KW-0456">Lyase</keyword>
<dbReference type="Proteomes" id="UP000244496">
    <property type="component" value="Chromosome"/>
</dbReference>
<protein>
    <recommendedName>
        <fullName evidence="7">Hydroxypyruvate/pyruvate aldolase</fullName>
    </recommendedName>
</protein>
<evidence type="ECO:0000256" key="3">
    <source>
        <dbReference type="ARBA" id="ARBA00022723"/>
    </source>
</evidence>
<dbReference type="Pfam" id="PF03328">
    <property type="entry name" value="HpcH_HpaI"/>
    <property type="match status" value="1"/>
</dbReference>
<comment type="cofactor">
    <cofactor evidence="1">
        <name>a divalent metal cation</name>
        <dbReference type="ChEBI" id="CHEBI:60240"/>
    </cofactor>
</comment>
<dbReference type="InterPro" id="IPR015813">
    <property type="entry name" value="Pyrv/PenolPyrv_kinase-like_dom"/>
</dbReference>
<dbReference type="AlphaFoldDB" id="A0A2S0UMU8"/>
<sequence length="255" mass="27883">MMLPKNRFKQALKAGRQQIGLWNSIPGSLTAEMLATCGYDWVVIDTEHALTDIPDTLPMLQAMAPYRTHAVVRPANNDKVLIKRLLDFGAQTLLIPYVQNAFEAKAAVDAIRYAPRGVRGVAGMMRASVFQTVPDYHRKAEEELCLILQIETAEAVDRIAEIARVDGVDALFIGPADLAASMGHVGNMGHPDVVAMVERAIHAIRDAGLPAGILTTDLDFARRCMEWGTTFTAVGIDMVLLAQAARALSSRFRED</sequence>
<comment type="similarity">
    <text evidence="2">Belongs to the HpcH/HpaI aldolase family.</text>
</comment>
<dbReference type="InterPro" id="IPR040442">
    <property type="entry name" value="Pyrv_kinase-like_dom_sf"/>
</dbReference>
<comment type="catalytic activity">
    <reaction evidence="6">
        <text>D-glyceraldehyde + pyruvate = 2-dehydro-3-deoxy-L-galactonate</text>
        <dbReference type="Rhea" id="RHEA:80055"/>
        <dbReference type="ChEBI" id="CHEBI:15361"/>
        <dbReference type="ChEBI" id="CHEBI:17378"/>
        <dbReference type="ChEBI" id="CHEBI:75545"/>
    </reaction>
</comment>
<evidence type="ECO:0000259" key="8">
    <source>
        <dbReference type="Pfam" id="PF03328"/>
    </source>
</evidence>
<keyword evidence="5" id="KW-0670">Pyruvate</keyword>
<dbReference type="GO" id="GO:0046872">
    <property type="term" value="F:metal ion binding"/>
    <property type="evidence" value="ECO:0007669"/>
    <property type="project" value="UniProtKB-KW"/>
</dbReference>
<evidence type="ECO:0000256" key="2">
    <source>
        <dbReference type="ARBA" id="ARBA00005568"/>
    </source>
</evidence>
<evidence type="ECO:0000313" key="9">
    <source>
        <dbReference type="EMBL" id="AWB49110.1"/>
    </source>
</evidence>
<evidence type="ECO:0000256" key="5">
    <source>
        <dbReference type="ARBA" id="ARBA00023317"/>
    </source>
</evidence>
<dbReference type="GO" id="GO:0005737">
    <property type="term" value="C:cytoplasm"/>
    <property type="evidence" value="ECO:0007669"/>
    <property type="project" value="TreeGrafter"/>
</dbReference>
<reference evidence="9 10" key="1">
    <citation type="submission" date="2018-04" db="EMBL/GenBank/DDBJ databases">
        <title>Genome sequencing of Gemmobacter.</title>
        <authorList>
            <person name="Yi H."/>
            <person name="Baek M.-G."/>
        </authorList>
    </citation>
    <scope>NUCLEOTIDE SEQUENCE [LARGE SCALE GENOMIC DNA]</scope>
    <source>
        <strain evidence="9 10">HYN0069</strain>
    </source>
</reference>
<name>A0A2S0UMU8_9RHOB</name>
<dbReference type="PANTHER" id="PTHR30502">
    <property type="entry name" value="2-KETO-3-DEOXY-L-RHAMNONATE ALDOLASE"/>
    <property type="match status" value="1"/>
</dbReference>
<dbReference type="InterPro" id="IPR050251">
    <property type="entry name" value="HpcH-HpaI_aldolase"/>
</dbReference>
<keyword evidence="3" id="KW-0479">Metal-binding</keyword>
<evidence type="ECO:0000256" key="7">
    <source>
        <dbReference type="ARBA" id="ARBA00068169"/>
    </source>
</evidence>
<dbReference type="Gene3D" id="3.20.20.60">
    <property type="entry name" value="Phosphoenolpyruvate-binding domains"/>
    <property type="match status" value="1"/>
</dbReference>
<evidence type="ECO:0000256" key="1">
    <source>
        <dbReference type="ARBA" id="ARBA00001968"/>
    </source>
</evidence>
<dbReference type="KEGG" id="geh:HYN69_11885"/>
<evidence type="ECO:0000313" key="10">
    <source>
        <dbReference type="Proteomes" id="UP000244496"/>
    </source>
</evidence>
<dbReference type="OrthoDB" id="9802624at2"/>
<dbReference type="EMBL" id="CP028918">
    <property type="protein sequence ID" value="AWB49110.1"/>
    <property type="molecule type" value="Genomic_DNA"/>
</dbReference>